<dbReference type="PANTHER" id="PTHR38074:SF1">
    <property type="entry name" value="ALTERED INHERITANCE OF MITOCHONDRIA PROTEIN 24, MITOCHONDRIAL"/>
    <property type="match status" value="1"/>
</dbReference>
<dbReference type="InterPro" id="IPR036983">
    <property type="entry name" value="AIM24_sf"/>
</dbReference>
<organism evidence="1 2">
    <name type="scientific">Halapricum desulfuricans</name>
    <dbReference type="NCBI Taxonomy" id="2841257"/>
    <lineage>
        <taxon>Archaea</taxon>
        <taxon>Methanobacteriati</taxon>
        <taxon>Methanobacteriota</taxon>
        <taxon>Stenosarchaea group</taxon>
        <taxon>Halobacteria</taxon>
        <taxon>Halobacteriales</taxon>
        <taxon>Haloarculaceae</taxon>
        <taxon>Halapricum</taxon>
    </lineage>
</organism>
<dbReference type="AlphaFoldDB" id="A0A897N3V5"/>
<proteinExistence type="predicted"/>
<evidence type="ECO:0000313" key="1">
    <source>
        <dbReference type="EMBL" id="QSG04996.1"/>
    </source>
</evidence>
<dbReference type="Proteomes" id="UP000663525">
    <property type="component" value="Chromosome"/>
</dbReference>
<dbReference type="RefSeq" id="WP_229114561.1">
    <property type="nucleotide sequence ID" value="NZ_CP064787.1"/>
</dbReference>
<sequence>MNTEQFASADAESDSPFTLENSYTLAVDVEGSLMAKAGSMVAFTGDLSFTGQASPEGGITGFIKEATTGEGTPIMTVEGSGTVYLADDEKKVQLLELEADESITVNGEDVLALEPRIDYEISKMDSLAGAFAGGFTNVYLEGPGFVALTTHGDPIVFEPPVSTDPSATVAWSRTTPDIEVNKNLSDMIGQESGERFQMDFRGSEGYVVVQPYEEL</sequence>
<name>A0A897N3V5_9EURY</name>
<dbReference type="GeneID" id="68854285"/>
<dbReference type="Pfam" id="PF01987">
    <property type="entry name" value="AIM24"/>
    <property type="match status" value="1"/>
</dbReference>
<dbReference type="InterPro" id="IPR016031">
    <property type="entry name" value="Trp_RNA-bd_attenuator-like_dom"/>
</dbReference>
<dbReference type="EMBL" id="CP064787">
    <property type="protein sequence ID" value="QSG04996.1"/>
    <property type="molecule type" value="Genomic_DNA"/>
</dbReference>
<reference evidence="1" key="1">
    <citation type="submission" date="2020-11" db="EMBL/GenBank/DDBJ databases">
        <title>Carbohydrate-dependent, anaerobic sulfur respiration: A novel catabolism in halophilic archaea.</title>
        <authorList>
            <person name="Sorokin D.Y."/>
            <person name="Messina E."/>
            <person name="Smedile F."/>
            <person name="La Cono V."/>
            <person name="Hallsworth J.E."/>
            <person name="Yakimov M.M."/>
        </authorList>
    </citation>
    <scope>NUCLEOTIDE SEQUENCE</scope>
    <source>
        <strain evidence="1">HSR12-1</strain>
    </source>
</reference>
<dbReference type="Gene3D" id="3.60.160.10">
    <property type="entry name" value="Mitochondrial biogenesis AIM24"/>
    <property type="match status" value="1"/>
</dbReference>
<evidence type="ECO:0000313" key="2">
    <source>
        <dbReference type="Proteomes" id="UP000663525"/>
    </source>
</evidence>
<dbReference type="SUPFAM" id="SSF51219">
    <property type="entry name" value="TRAP-like"/>
    <property type="match status" value="1"/>
</dbReference>
<protein>
    <submittedName>
        <fullName evidence="1">AIM24 family</fullName>
    </submittedName>
</protein>
<gene>
    <name evidence="1" type="primary">aim242</name>
    <name evidence="1" type="ORF">HSR121_0641</name>
</gene>
<accession>A0A897N3V5</accession>
<dbReference type="InterPro" id="IPR002838">
    <property type="entry name" value="AIM24"/>
</dbReference>
<dbReference type="PANTHER" id="PTHR38074">
    <property type="entry name" value="ALTERED INHERITANCE OF MITOCHONDRIA PROTEIN 24, MITOCHONDRIAL"/>
    <property type="match status" value="1"/>
</dbReference>